<keyword evidence="2" id="KW-1003">Cell membrane</keyword>
<feature type="transmembrane region" description="Helical" evidence="6">
    <location>
        <begin position="244"/>
        <end position="262"/>
    </location>
</feature>
<feature type="transmembrane region" description="Helical" evidence="6">
    <location>
        <begin position="63"/>
        <end position="81"/>
    </location>
</feature>
<proteinExistence type="predicted"/>
<accession>A0A6S6U5J3</accession>
<dbReference type="GO" id="GO:0022857">
    <property type="term" value="F:transmembrane transporter activity"/>
    <property type="evidence" value="ECO:0007669"/>
    <property type="project" value="InterPro"/>
</dbReference>
<feature type="transmembrane region" description="Helical" evidence="6">
    <location>
        <begin position="21"/>
        <end position="43"/>
    </location>
</feature>
<dbReference type="Pfam" id="PF02653">
    <property type="entry name" value="BPD_transp_2"/>
    <property type="match status" value="1"/>
</dbReference>
<evidence type="ECO:0000256" key="4">
    <source>
        <dbReference type="ARBA" id="ARBA00022989"/>
    </source>
</evidence>
<feature type="transmembrane region" description="Helical" evidence="6">
    <location>
        <begin position="321"/>
        <end position="344"/>
    </location>
</feature>
<organism evidence="7">
    <name type="scientific">uncultured Thiotrichaceae bacterium</name>
    <dbReference type="NCBI Taxonomy" id="298394"/>
    <lineage>
        <taxon>Bacteria</taxon>
        <taxon>Pseudomonadati</taxon>
        <taxon>Pseudomonadota</taxon>
        <taxon>Gammaproteobacteria</taxon>
        <taxon>Thiotrichales</taxon>
        <taxon>Thiotrichaceae</taxon>
        <taxon>environmental samples</taxon>
    </lineage>
</organism>
<evidence type="ECO:0000256" key="5">
    <source>
        <dbReference type="ARBA" id="ARBA00023136"/>
    </source>
</evidence>
<keyword evidence="5 6" id="KW-0472">Membrane</keyword>
<dbReference type="InterPro" id="IPR001851">
    <property type="entry name" value="ABC_transp_permease"/>
</dbReference>
<dbReference type="AlphaFoldDB" id="A0A6S6U5J3"/>
<dbReference type="EMBL" id="CACVAT010000545">
    <property type="protein sequence ID" value="CAA6829705.1"/>
    <property type="molecule type" value="Genomic_DNA"/>
</dbReference>
<comment type="subcellular location">
    <subcellularLocation>
        <location evidence="1">Cell inner membrane</location>
        <topology evidence="1">Multi-pass membrane protein</topology>
    </subcellularLocation>
</comment>
<protein>
    <submittedName>
        <fullName evidence="7">Nucleoside ABC transporter, permease protein 1</fullName>
    </submittedName>
</protein>
<dbReference type="CDD" id="cd06580">
    <property type="entry name" value="TM_PBP1_transp_TpRbsC_like"/>
    <property type="match status" value="1"/>
</dbReference>
<evidence type="ECO:0000313" key="7">
    <source>
        <dbReference type="EMBL" id="CAA6829705.1"/>
    </source>
</evidence>
<evidence type="ECO:0000256" key="1">
    <source>
        <dbReference type="ARBA" id="ARBA00004429"/>
    </source>
</evidence>
<evidence type="ECO:0000256" key="3">
    <source>
        <dbReference type="ARBA" id="ARBA00022692"/>
    </source>
</evidence>
<sequence>MNIKLIPRPQPSKAMLYLSPLLAIGLMLLFGMVVFMFLGQSPVKAFHAFFIEPINDTYGLGELILKASPLALIALGLSIGFRANIWNIGAEGQLIMGAVASGGVALFFYESESSLVLPLMFIAGALGGMAWAAIPAFLRTRFNTNEILVSLMLVYVAGMLLSWLIHGPWRDPDGFGFPQSRLFSDSAILPIMLEGTRAHVGILVTLAALVLSFVFLRWSLVAFQMRVAGLAPRAADYAGFSSKRMIWVGLLAGGAAAGLAGTSEVAGPIGQLTAPISPGYGFAAIIVAFVGRLHPVGILLASLLMSLLYLGGESAQMHLSLPAAVSGVFQGLLLFFLLATDVLINFRIVWSDKQSAAPVATKAEG</sequence>
<keyword evidence="3 6" id="KW-0812">Transmembrane</keyword>
<feature type="transmembrane region" description="Helical" evidence="6">
    <location>
        <begin position="147"/>
        <end position="165"/>
    </location>
</feature>
<dbReference type="PANTHER" id="PTHR47089">
    <property type="entry name" value="ABC TRANSPORTER, PERMEASE PROTEIN"/>
    <property type="match status" value="1"/>
</dbReference>
<feature type="transmembrane region" description="Helical" evidence="6">
    <location>
        <begin position="200"/>
        <end position="223"/>
    </location>
</feature>
<feature type="transmembrane region" description="Helical" evidence="6">
    <location>
        <begin position="115"/>
        <end position="138"/>
    </location>
</feature>
<feature type="transmembrane region" description="Helical" evidence="6">
    <location>
        <begin position="282"/>
        <end position="309"/>
    </location>
</feature>
<name>A0A6S6U5J3_9GAMM</name>
<feature type="transmembrane region" description="Helical" evidence="6">
    <location>
        <begin position="93"/>
        <end position="109"/>
    </location>
</feature>
<keyword evidence="4 6" id="KW-1133">Transmembrane helix</keyword>
<dbReference type="GO" id="GO:0005886">
    <property type="term" value="C:plasma membrane"/>
    <property type="evidence" value="ECO:0007669"/>
    <property type="project" value="UniProtKB-SubCell"/>
</dbReference>
<evidence type="ECO:0000256" key="2">
    <source>
        <dbReference type="ARBA" id="ARBA00022475"/>
    </source>
</evidence>
<dbReference type="PANTHER" id="PTHR47089:SF1">
    <property type="entry name" value="GUANOSINE ABC TRANSPORTER PERMEASE PROTEIN NUPP"/>
    <property type="match status" value="1"/>
</dbReference>
<reference evidence="7" key="1">
    <citation type="submission" date="2020-01" db="EMBL/GenBank/DDBJ databases">
        <authorList>
            <person name="Meier V. D."/>
            <person name="Meier V D."/>
        </authorList>
    </citation>
    <scope>NUCLEOTIDE SEQUENCE</scope>
    <source>
        <strain evidence="7">HLG_WM_MAG_09</strain>
    </source>
</reference>
<gene>
    <name evidence="7" type="ORF">HELGO_WM23364</name>
</gene>
<evidence type="ECO:0000256" key="6">
    <source>
        <dbReference type="SAM" id="Phobius"/>
    </source>
</evidence>